<dbReference type="SUPFAM" id="SSF52279">
    <property type="entry name" value="Beta-D-glucan exohydrolase, C-terminal domain"/>
    <property type="match status" value="1"/>
</dbReference>
<comment type="catalytic activity">
    <reaction evidence="1">
        <text>Hydrolysis of terminal, non-reducing beta-D-glucosyl residues with release of beta-D-glucose.</text>
        <dbReference type="EC" id="3.2.1.21"/>
    </reaction>
</comment>
<evidence type="ECO:0000256" key="4">
    <source>
        <dbReference type="ARBA" id="ARBA00022729"/>
    </source>
</evidence>
<dbReference type="Gene3D" id="3.40.50.1700">
    <property type="entry name" value="Glycoside hydrolase family 3 C-terminal domain"/>
    <property type="match status" value="1"/>
</dbReference>
<accession>A0ABD5Y2C7</accession>
<dbReference type="InterPro" id="IPR036962">
    <property type="entry name" value="Glyco_hydro_3_N_sf"/>
</dbReference>
<dbReference type="Gene3D" id="2.60.40.10">
    <property type="entry name" value="Immunoglobulins"/>
    <property type="match status" value="1"/>
</dbReference>
<dbReference type="EC" id="3.2.1.21" evidence="3"/>
<dbReference type="SMART" id="SM01217">
    <property type="entry name" value="Fn3_like"/>
    <property type="match status" value="1"/>
</dbReference>
<organism evidence="8 9">
    <name type="scientific">Halosimplex aquaticum</name>
    <dbReference type="NCBI Taxonomy" id="3026162"/>
    <lineage>
        <taxon>Archaea</taxon>
        <taxon>Methanobacteriati</taxon>
        <taxon>Methanobacteriota</taxon>
        <taxon>Stenosarchaea group</taxon>
        <taxon>Halobacteria</taxon>
        <taxon>Halobacteriales</taxon>
        <taxon>Haloarculaceae</taxon>
        <taxon>Halosimplex</taxon>
    </lineage>
</organism>
<keyword evidence="9" id="KW-1185">Reference proteome</keyword>
<keyword evidence="6" id="KW-0326">Glycosidase</keyword>
<dbReference type="PANTHER" id="PTHR30620:SF16">
    <property type="entry name" value="LYSOSOMAL BETA GLUCOSIDASE"/>
    <property type="match status" value="1"/>
</dbReference>
<evidence type="ECO:0000313" key="8">
    <source>
        <dbReference type="EMBL" id="MFC7141597.1"/>
    </source>
</evidence>
<evidence type="ECO:0000313" key="9">
    <source>
        <dbReference type="Proteomes" id="UP001596432"/>
    </source>
</evidence>
<reference evidence="8 9" key="1">
    <citation type="journal article" date="2019" name="Int. J. Syst. Evol. Microbiol.">
        <title>The Global Catalogue of Microorganisms (GCM) 10K type strain sequencing project: providing services to taxonomists for standard genome sequencing and annotation.</title>
        <authorList>
            <consortium name="The Broad Institute Genomics Platform"/>
            <consortium name="The Broad Institute Genome Sequencing Center for Infectious Disease"/>
            <person name="Wu L."/>
            <person name="Ma J."/>
        </authorList>
    </citation>
    <scope>NUCLEOTIDE SEQUENCE [LARGE SCALE GENOMIC DNA]</scope>
    <source>
        <strain evidence="8 9">XZYJT29</strain>
    </source>
</reference>
<dbReference type="InterPro" id="IPR036881">
    <property type="entry name" value="Glyco_hydro_3_C_sf"/>
</dbReference>
<dbReference type="PANTHER" id="PTHR30620">
    <property type="entry name" value="PERIPLASMIC BETA-GLUCOSIDASE-RELATED"/>
    <property type="match status" value="1"/>
</dbReference>
<evidence type="ECO:0000256" key="3">
    <source>
        <dbReference type="ARBA" id="ARBA00012744"/>
    </source>
</evidence>
<evidence type="ECO:0000256" key="6">
    <source>
        <dbReference type="ARBA" id="ARBA00023295"/>
    </source>
</evidence>
<dbReference type="Pfam" id="PF14310">
    <property type="entry name" value="Fn3-like"/>
    <property type="match status" value="1"/>
</dbReference>
<dbReference type="Proteomes" id="UP001596432">
    <property type="component" value="Unassembled WGS sequence"/>
</dbReference>
<name>A0ABD5Y2C7_9EURY</name>
<dbReference type="Pfam" id="PF01915">
    <property type="entry name" value="Glyco_hydro_3_C"/>
    <property type="match status" value="1"/>
</dbReference>
<evidence type="ECO:0000256" key="5">
    <source>
        <dbReference type="ARBA" id="ARBA00022801"/>
    </source>
</evidence>
<evidence type="ECO:0000256" key="1">
    <source>
        <dbReference type="ARBA" id="ARBA00000448"/>
    </source>
</evidence>
<dbReference type="InterPro" id="IPR017853">
    <property type="entry name" value="GH"/>
</dbReference>
<dbReference type="InterPro" id="IPR002772">
    <property type="entry name" value="Glyco_hydro_3_C"/>
</dbReference>
<evidence type="ECO:0000259" key="7">
    <source>
        <dbReference type="SMART" id="SM01217"/>
    </source>
</evidence>
<dbReference type="GO" id="GO:0008422">
    <property type="term" value="F:beta-glucosidase activity"/>
    <property type="evidence" value="ECO:0007669"/>
    <property type="project" value="UniProtKB-EC"/>
</dbReference>
<dbReference type="Pfam" id="PF00933">
    <property type="entry name" value="Glyco_hydro_3"/>
    <property type="match status" value="1"/>
</dbReference>
<protein>
    <recommendedName>
        <fullName evidence="3">beta-glucosidase</fullName>
        <ecNumber evidence="3">3.2.1.21</ecNumber>
    </recommendedName>
</protein>
<dbReference type="RefSeq" id="WP_274322678.1">
    <property type="nucleotide sequence ID" value="NZ_CP118158.1"/>
</dbReference>
<dbReference type="InterPro" id="IPR026891">
    <property type="entry name" value="Fn3-like"/>
</dbReference>
<dbReference type="SUPFAM" id="SSF51445">
    <property type="entry name" value="(Trans)glycosidases"/>
    <property type="match status" value="1"/>
</dbReference>
<keyword evidence="5 8" id="KW-0378">Hydrolase</keyword>
<evidence type="ECO:0000256" key="2">
    <source>
        <dbReference type="ARBA" id="ARBA00005336"/>
    </source>
</evidence>
<gene>
    <name evidence="8" type="ORF">ACFQMA_17375</name>
</gene>
<sequence length="735" mass="79412">MPDRSAFGQRLAEEDERRVEAILQEMTVAEKVGQVVGVPALADVEEAKTAVTDHHVGSVHFGGTPHNTPAEKAEFVNDLQRAAIDASRFDIPLFVRAMAEHGHAAISGSTVFPQQLALGATRDPDLAERAARAAAVEMRATGVQSTSSPIGDVARDQRWGRIAETFGESPRLCAAFTEAMVRGYQENDLDESVLAVTKHFPAYSEGVRGEDQAPNDISEYTLRRVHVPPYEAGIEAGTAGIMPCYNVIDGEPVHGSPRFLRDLLREDLGFTGFTLADYAGAEDLHGGHRATDSLEESLWRAIRAGIDLLPSGGAEYCEQVLALVEDGELSESRIEESARRVLHLKFALDLFEDPFVDPDDAVATLGRPDHRDLAREVARESMTLLRNEDDVLPLDPDLDQLLVAGPNADDIAAQHGGWGSVEDPRPLGDTVLDGIEAAVDDGTDVVHEPGSAIGETLDVDAARDAAADSDAAVVVVGEPDYIHEFRASSQEFGAEEFPHRESLTLPDAQRELVEAIHATGTPTVAVLVTGRVLSTPWIAEHVPGLLLAYQPGSEGGAVADVLFGEHNPSGRLPLSVPRSEGQVPVRFNHLTHPTVDHEAHRSSYDPLFEYGHGLSYTDFEYEDLTVAPAEVGPDGTVDVEVAVANVGDRAGTEPVEVFATDVVSTRITPVRELRAFDRVALDAGERATVSFSLDVREFGIVENDGTRTVEPGTFEVSVADLADSFEVVRRRPYRR</sequence>
<comment type="similarity">
    <text evidence="2">Belongs to the glycosyl hydrolase 3 family.</text>
</comment>
<dbReference type="InterPro" id="IPR013783">
    <property type="entry name" value="Ig-like_fold"/>
</dbReference>
<dbReference type="PRINTS" id="PR00133">
    <property type="entry name" value="GLHYDRLASE3"/>
</dbReference>
<dbReference type="Gene3D" id="3.20.20.300">
    <property type="entry name" value="Glycoside hydrolase, family 3, N-terminal domain"/>
    <property type="match status" value="1"/>
</dbReference>
<proteinExistence type="inferred from homology"/>
<dbReference type="InterPro" id="IPR051915">
    <property type="entry name" value="Cellulose_Degrad_GH3"/>
</dbReference>
<feature type="domain" description="Fibronectin type III-like" evidence="7">
    <location>
        <begin position="653"/>
        <end position="722"/>
    </location>
</feature>
<dbReference type="InterPro" id="IPR001764">
    <property type="entry name" value="Glyco_hydro_3_N"/>
</dbReference>
<dbReference type="AlphaFoldDB" id="A0ABD5Y2C7"/>
<dbReference type="GeneID" id="78821913"/>
<keyword evidence="4" id="KW-0732">Signal</keyword>
<dbReference type="EMBL" id="JBHTAS010000001">
    <property type="protein sequence ID" value="MFC7141597.1"/>
    <property type="molecule type" value="Genomic_DNA"/>
</dbReference>
<comment type="caution">
    <text evidence="8">The sequence shown here is derived from an EMBL/GenBank/DDBJ whole genome shotgun (WGS) entry which is preliminary data.</text>
</comment>